<comment type="caution">
    <text evidence="1">The sequence shown here is derived from an EMBL/GenBank/DDBJ whole genome shotgun (WGS) entry which is preliminary data.</text>
</comment>
<organism evidence="1 2">
    <name type="scientific">Melia azedarach</name>
    <name type="common">Chinaberry tree</name>
    <dbReference type="NCBI Taxonomy" id="155640"/>
    <lineage>
        <taxon>Eukaryota</taxon>
        <taxon>Viridiplantae</taxon>
        <taxon>Streptophyta</taxon>
        <taxon>Embryophyta</taxon>
        <taxon>Tracheophyta</taxon>
        <taxon>Spermatophyta</taxon>
        <taxon>Magnoliopsida</taxon>
        <taxon>eudicotyledons</taxon>
        <taxon>Gunneridae</taxon>
        <taxon>Pentapetalae</taxon>
        <taxon>rosids</taxon>
        <taxon>malvids</taxon>
        <taxon>Sapindales</taxon>
        <taxon>Meliaceae</taxon>
        <taxon>Melia</taxon>
    </lineage>
</organism>
<accession>A0ACC1XBT5</accession>
<gene>
    <name evidence="1" type="ORF">OWV82_018522</name>
</gene>
<keyword evidence="2" id="KW-1185">Reference proteome</keyword>
<name>A0ACC1XBT5_MELAZ</name>
<dbReference type="EMBL" id="CM051403">
    <property type="protein sequence ID" value="KAJ4708602.1"/>
    <property type="molecule type" value="Genomic_DNA"/>
</dbReference>
<sequence>MTKEEATSMASSLSPPAIPMELHVVNREKLLKSLRQHLSETSRPLHGFVFLQGGEEQTRHCTDHIELFRQESYFAYLFGVREPGFYGAIDIATGKSILFAPRLPSDYAVWLGEIKPLSYFQERYMVSMVYYTDEIVGVLHDLYKGSGKPLLFLLHGLNTDSDKFSKPAEFEGIDKFETELSTLHPILTECRVLKSDLELALIQFANDISSEAHVEVMRKTRVGMKEYQLESMFLHHSYMYGGCRHCSYTCICATGESSAVLHYGHAAAPNDRTLEDGDMALLDMGAEYNFYGSDITCSFPVNGRFTSDQTLIYNAVLDAHDAVIKAMKPGVGWVDMHKLAEKSILESLKKGSILVGNVDEMMVARLGAAFMPHGLGHLLGIDTHDPGGYPKGTERPKEPGLKSLRTSRELQEGMVITVEPGCYFIDALLIPAMENANTSKIFNHEAIGRFRGFGGVRIESDVLVTANGCKNMTNVPREISEIEAVMAGAPWPLKKSY</sequence>
<evidence type="ECO:0000313" key="1">
    <source>
        <dbReference type="EMBL" id="KAJ4708602.1"/>
    </source>
</evidence>
<reference evidence="1 2" key="1">
    <citation type="journal article" date="2023" name="Science">
        <title>Complex scaffold remodeling in plant triterpene biosynthesis.</title>
        <authorList>
            <person name="De La Pena R."/>
            <person name="Hodgson H."/>
            <person name="Liu J.C."/>
            <person name="Stephenson M.J."/>
            <person name="Martin A.C."/>
            <person name="Owen C."/>
            <person name="Harkess A."/>
            <person name="Leebens-Mack J."/>
            <person name="Jimenez L.E."/>
            <person name="Osbourn A."/>
            <person name="Sattely E.S."/>
        </authorList>
    </citation>
    <scope>NUCLEOTIDE SEQUENCE [LARGE SCALE GENOMIC DNA]</scope>
    <source>
        <strain evidence="2">cv. JPN11</strain>
        <tissue evidence="1">Leaf</tissue>
    </source>
</reference>
<evidence type="ECO:0000313" key="2">
    <source>
        <dbReference type="Proteomes" id="UP001164539"/>
    </source>
</evidence>
<protein>
    <submittedName>
        <fullName evidence="1">Xaa-Pro dipeptidase</fullName>
    </submittedName>
</protein>
<proteinExistence type="predicted"/>
<dbReference type="Proteomes" id="UP001164539">
    <property type="component" value="Chromosome 10"/>
</dbReference>